<proteinExistence type="predicted"/>
<name>A0A1F5VGE0_9BACT</name>
<protein>
    <recommendedName>
        <fullName evidence="3">Capsule polysaccharide biosynthesis protein</fullName>
    </recommendedName>
</protein>
<accession>A0A1F5VGE0</accession>
<evidence type="ECO:0000313" key="2">
    <source>
        <dbReference type="Proteomes" id="UP000179251"/>
    </source>
</evidence>
<dbReference type="STRING" id="1798325.A2834_03485"/>
<reference evidence="1 2" key="1">
    <citation type="journal article" date="2016" name="Nat. Commun.">
        <title>Thousands of microbial genomes shed light on interconnected biogeochemical processes in an aquifer system.</title>
        <authorList>
            <person name="Anantharaman K."/>
            <person name="Brown C.T."/>
            <person name="Hug L.A."/>
            <person name="Sharon I."/>
            <person name="Castelle C.J."/>
            <person name="Probst A.J."/>
            <person name="Thomas B.C."/>
            <person name="Singh A."/>
            <person name="Wilkins M.J."/>
            <person name="Karaoz U."/>
            <person name="Brodie E.L."/>
            <person name="Williams K.H."/>
            <person name="Hubbard S.S."/>
            <person name="Banfield J.F."/>
        </authorList>
    </citation>
    <scope>NUCLEOTIDE SEQUENCE [LARGE SCALE GENOMIC DNA]</scope>
</reference>
<gene>
    <name evidence="1" type="ORF">A2834_03485</name>
</gene>
<evidence type="ECO:0008006" key="3">
    <source>
        <dbReference type="Google" id="ProtNLM"/>
    </source>
</evidence>
<dbReference type="Proteomes" id="UP000179251">
    <property type="component" value="Unassembled WGS sequence"/>
</dbReference>
<sequence length="479" mass="55147">MRLFLIGWTGKSFGHIDVVYNLKKHGHEIVYWTGRNLDGEIDKTQFPGTIFHEYSDVLWCRPPAGVGGLEFAPPGEELLEHFLGVESVVLTMMNKLFDQLPVSERKHLYYHYVGYWFGVFKKLKPDAVLFLVAPHTNYDFVIYSLAKLLGVKTLLFMLTRLNDRILFMNDFVLGSIALKAELQKNKNQNWSLNDLAKDIRDYYVIQKTLAKPIPIDVINYAKAYSGFNKLLVKLRSFWTTLTVLKDYSIFLKILTHPLRRFGQNQKTEYAALAAPPDFSKKFIYAALNQQPESTTSPLGGIFVDQLLMLKVLSSSIPSDWLIYVKEHPMQWKLRGSDYFSYRYRGYYKAMAALHNVRIVPINTDNFYLIDKSQCVATVNGTTNWEAVLRGKPSLVFGYAWYREAPGVFKVNNAEACKVALKEIIDGRVQVARQDIINYLFSFDKASIRAYTDEYFLPVTTVSIEESVQNYTRVILNELT</sequence>
<dbReference type="AlphaFoldDB" id="A0A1F5VGE0"/>
<dbReference type="GO" id="GO:0015774">
    <property type="term" value="P:polysaccharide transport"/>
    <property type="evidence" value="ECO:0007669"/>
    <property type="project" value="InterPro"/>
</dbReference>
<dbReference type="Pfam" id="PF05159">
    <property type="entry name" value="Capsule_synth"/>
    <property type="match status" value="1"/>
</dbReference>
<evidence type="ECO:0000313" key="1">
    <source>
        <dbReference type="EMBL" id="OGF62502.1"/>
    </source>
</evidence>
<dbReference type="GO" id="GO:0000271">
    <property type="term" value="P:polysaccharide biosynthetic process"/>
    <property type="evidence" value="ECO:0007669"/>
    <property type="project" value="InterPro"/>
</dbReference>
<dbReference type="EMBL" id="MFHD01000017">
    <property type="protein sequence ID" value="OGF62502.1"/>
    <property type="molecule type" value="Genomic_DNA"/>
</dbReference>
<comment type="caution">
    <text evidence="1">The sequence shown here is derived from an EMBL/GenBank/DDBJ whole genome shotgun (WGS) entry which is preliminary data.</text>
</comment>
<organism evidence="1 2">
    <name type="scientific">Candidatus Giovannonibacteria bacterium RIFCSPHIGHO2_01_FULL_45_23</name>
    <dbReference type="NCBI Taxonomy" id="1798325"/>
    <lineage>
        <taxon>Bacteria</taxon>
        <taxon>Candidatus Giovannoniibacteriota</taxon>
    </lineage>
</organism>
<dbReference type="InterPro" id="IPR007833">
    <property type="entry name" value="Capsule_polysaccharide_synth"/>
</dbReference>